<dbReference type="GO" id="GO:0005886">
    <property type="term" value="C:plasma membrane"/>
    <property type="evidence" value="ECO:0007669"/>
    <property type="project" value="UniProtKB-SubCell"/>
</dbReference>
<evidence type="ECO:0000256" key="7">
    <source>
        <dbReference type="ARBA" id="ARBA00022989"/>
    </source>
</evidence>
<keyword evidence="6" id="KW-0812">Transmembrane</keyword>
<dbReference type="Gene3D" id="2.60.40.4100">
    <property type="entry name" value="Zona pellucida, ZP-C domain"/>
    <property type="match status" value="1"/>
</dbReference>
<dbReference type="InterPro" id="IPR051148">
    <property type="entry name" value="Zona_Pellucida_Domain_gp"/>
</dbReference>
<evidence type="ECO:0000256" key="4">
    <source>
        <dbReference type="ARBA" id="ARBA00022530"/>
    </source>
</evidence>
<dbReference type="InterPro" id="IPR042235">
    <property type="entry name" value="ZP-C_dom"/>
</dbReference>
<evidence type="ECO:0000256" key="5">
    <source>
        <dbReference type="ARBA" id="ARBA00022685"/>
    </source>
</evidence>
<keyword evidence="5" id="KW-0165">Cleavage on pair of basic residues</keyword>
<evidence type="ECO:0000256" key="1">
    <source>
        <dbReference type="ARBA" id="ARBA00004251"/>
    </source>
</evidence>
<evidence type="ECO:0000256" key="6">
    <source>
        <dbReference type="ARBA" id="ARBA00022692"/>
    </source>
</evidence>
<dbReference type="PANTHER" id="PTHR23343:SF117">
    <property type="entry name" value="ZONA PELLUCIDA SPERM-BINDING PROTEIN 4-LIKE ISOFORM X1"/>
    <property type="match status" value="1"/>
</dbReference>
<keyword evidence="10" id="KW-0325">Glycoprotein</keyword>
<dbReference type="STRING" id="28743.ENSCVAP00000022042"/>
<keyword evidence="7" id="KW-1133">Transmembrane helix</keyword>
<keyword evidence="4" id="KW-0272">Extracellular matrix</keyword>
<name>A0A3Q2DR96_CYPVA</name>
<dbReference type="GO" id="GO:0007339">
    <property type="term" value="P:binding of sperm to zona pellucida"/>
    <property type="evidence" value="ECO:0007669"/>
    <property type="project" value="TreeGrafter"/>
</dbReference>
<keyword evidence="8" id="KW-0472">Membrane</keyword>
<organism evidence="14 15">
    <name type="scientific">Cyprinodon variegatus</name>
    <name type="common">Sheepshead minnow</name>
    <dbReference type="NCBI Taxonomy" id="28743"/>
    <lineage>
        <taxon>Eukaryota</taxon>
        <taxon>Metazoa</taxon>
        <taxon>Chordata</taxon>
        <taxon>Craniata</taxon>
        <taxon>Vertebrata</taxon>
        <taxon>Euteleostomi</taxon>
        <taxon>Actinopterygii</taxon>
        <taxon>Neopterygii</taxon>
        <taxon>Teleostei</taxon>
        <taxon>Neoteleostei</taxon>
        <taxon>Acanthomorphata</taxon>
        <taxon>Ovalentaria</taxon>
        <taxon>Atherinomorphae</taxon>
        <taxon>Cyprinodontiformes</taxon>
        <taxon>Cyprinodontidae</taxon>
        <taxon>Cyprinodon</taxon>
    </lineage>
</organism>
<proteinExistence type="predicted"/>
<dbReference type="GeneTree" id="ENSGT00940000161324"/>
<reference evidence="14" key="1">
    <citation type="submission" date="2025-08" db="UniProtKB">
        <authorList>
            <consortium name="Ensembl"/>
        </authorList>
    </citation>
    <scope>IDENTIFICATION</scope>
</reference>
<evidence type="ECO:0000313" key="15">
    <source>
        <dbReference type="Proteomes" id="UP000265020"/>
    </source>
</evidence>
<dbReference type="Pfam" id="PF00100">
    <property type="entry name" value="Zona_pellucida"/>
    <property type="match status" value="1"/>
</dbReference>
<keyword evidence="2" id="KW-1003">Cell membrane</keyword>
<evidence type="ECO:0000256" key="12">
    <source>
        <dbReference type="ARBA" id="ARBA00024183"/>
    </source>
</evidence>
<reference evidence="14" key="2">
    <citation type="submission" date="2025-09" db="UniProtKB">
        <authorList>
            <consortium name="Ensembl"/>
        </authorList>
    </citation>
    <scope>IDENTIFICATION</scope>
</reference>
<dbReference type="GO" id="GO:0035804">
    <property type="term" value="F:structural constituent of egg coat"/>
    <property type="evidence" value="ECO:0007669"/>
    <property type="project" value="TreeGrafter"/>
</dbReference>
<accession>A0A3Q2DR96</accession>
<dbReference type="GO" id="GO:0060468">
    <property type="term" value="P:prevention of polyspermy"/>
    <property type="evidence" value="ECO:0007669"/>
    <property type="project" value="TreeGrafter"/>
</dbReference>
<dbReference type="InterPro" id="IPR055356">
    <property type="entry name" value="ZP-N"/>
</dbReference>
<evidence type="ECO:0000256" key="2">
    <source>
        <dbReference type="ARBA" id="ARBA00022475"/>
    </source>
</evidence>
<dbReference type="PANTHER" id="PTHR23343">
    <property type="entry name" value="ZONA PELLUCIDA SPERM-BINDING PROTEIN"/>
    <property type="match status" value="1"/>
</dbReference>
<keyword evidence="9" id="KW-1015">Disulfide bond</keyword>
<dbReference type="AlphaFoldDB" id="A0A3Q2DR96"/>
<dbReference type="InterPro" id="IPR055355">
    <property type="entry name" value="ZP-C"/>
</dbReference>
<dbReference type="OMA" id="WVLLYNC"/>
<evidence type="ECO:0000259" key="13">
    <source>
        <dbReference type="PROSITE" id="PS51034"/>
    </source>
</evidence>
<keyword evidence="15" id="KW-1185">Reference proteome</keyword>
<dbReference type="InterPro" id="IPR001507">
    <property type="entry name" value="ZP_dom"/>
</dbReference>
<evidence type="ECO:0000256" key="3">
    <source>
        <dbReference type="ARBA" id="ARBA00022525"/>
    </source>
</evidence>
<evidence type="ECO:0000256" key="8">
    <source>
        <dbReference type="ARBA" id="ARBA00023136"/>
    </source>
</evidence>
<dbReference type="Ensembl" id="ENSCVAT00000010288.1">
    <property type="protein sequence ID" value="ENSCVAP00000022042.1"/>
    <property type="gene ID" value="ENSCVAG00000004468.1"/>
</dbReference>
<feature type="domain" description="ZP" evidence="13">
    <location>
        <begin position="1"/>
        <end position="260"/>
    </location>
</feature>
<comment type="subcellular location">
    <subcellularLocation>
        <location evidence="1">Cell membrane</location>
        <topology evidence="1">Single-pass type I membrane protein</topology>
    </subcellularLocation>
    <subcellularLocation>
        <location evidence="12">Zona pellucida</location>
    </subcellularLocation>
</comment>
<evidence type="ECO:0000256" key="11">
    <source>
        <dbReference type="ARBA" id="ARBA00023279"/>
    </source>
</evidence>
<keyword evidence="11" id="KW-0278">Fertilization</keyword>
<dbReference type="Proteomes" id="UP000265020">
    <property type="component" value="Unassembled WGS sequence"/>
</dbReference>
<dbReference type="Gene3D" id="2.60.40.3210">
    <property type="entry name" value="Zona pellucida, ZP-N domain"/>
    <property type="match status" value="1"/>
</dbReference>
<dbReference type="PROSITE" id="PS51034">
    <property type="entry name" value="ZP_2"/>
    <property type="match status" value="1"/>
</dbReference>
<dbReference type="Pfam" id="PF23344">
    <property type="entry name" value="ZP-N"/>
    <property type="match status" value="1"/>
</dbReference>
<protein>
    <submittedName>
        <fullName evidence="14">Zmp:0000001145</fullName>
    </submittedName>
</protein>
<evidence type="ECO:0000256" key="10">
    <source>
        <dbReference type="ARBA" id="ARBA00023180"/>
    </source>
</evidence>
<dbReference type="GO" id="GO:0035805">
    <property type="term" value="C:egg coat"/>
    <property type="evidence" value="ECO:0007669"/>
    <property type="project" value="UniProtKB-SubCell"/>
</dbReference>
<evidence type="ECO:0000256" key="9">
    <source>
        <dbReference type="ARBA" id="ARBA00023157"/>
    </source>
</evidence>
<keyword evidence="3" id="KW-0964">Secreted</keyword>
<evidence type="ECO:0000313" key="14">
    <source>
        <dbReference type="Ensembl" id="ENSCVAP00000022042.1"/>
    </source>
</evidence>
<dbReference type="GO" id="GO:0032190">
    <property type="term" value="F:acrosin binding"/>
    <property type="evidence" value="ECO:0007669"/>
    <property type="project" value="TreeGrafter"/>
</dbReference>
<dbReference type="SMART" id="SM00241">
    <property type="entry name" value="ZP"/>
    <property type="match status" value="1"/>
</dbReference>
<sequence length="260" mass="29014">CTIDRHMIFSVPASLTDPPLSTALLVAANNSTCKPQRVTPEYALFNIPMDGCGTRRMVGKTVVYMVEITNIVQTVRLNYGTITRDSPILLVECRYVPGTALSVSYVVKTPTFGPEVHTQGVFGVQLRIAKAQYSSYYPQYHQPLHMLLGKPLHLEVRLLNSPDPSLVLLVHFCVAYPRSGKAVWVLLYNCPNPLDPAPPKTVLSEPTPPSPQSQTRRFTIRTFQFLPDGDFQDTDEEQIYFMCSTEICSPRDGPCVEGCF</sequence>